<dbReference type="InterPro" id="IPR022742">
    <property type="entry name" value="Hydrolase_4"/>
</dbReference>
<name>A0A2U1T9T3_9CORY</name>
<accession>A0A2U1T9T3</accession>
<dbReference type="AlphaFoldDB" id="A0A2U1T9T3"/>
<dbReference type="Gene3D" id="3.40.50.1820">
    <property type="entry name" value="alpha/beta hydrolase"/>
    <property type="match status" value="1"/>
</dbReference>
<keyword evidence="3" id="KW-1185">Reference proteome</keyword>
<dbReference type="Proteomes" id="UP000244989">
    <property type="component" value="Unassembled WGS sequence"/>
</dbReference>
<reference evidence="3" key="1">
    <citation type="submission" date="2018-04" db="EMBL/GenBank/DDBJ databases">
        <authorList>
            <person name="Liu S."/>
            <person name="Wang Z."/>
            <person name="Li J."/>
        </authorList>
    </citation>
    <scope>NUCLEOTIDE SEQUENCE [LARGE SCALE GENOMIC DNA]</scope>
    <source>
        <strain evidence="3">2189</strain>
    </source>
</reference>
<proteinExistence type="predicted"/>
<organism evidence="2 3">
    <name type="scientific">Corynebacterium yudongzhengii</name>
    <dbReference type="NCBI Taxonomy" id="2080740"/>
    <lineage>
        <taxon>Bacteria</taxon>
        <taxon>Bacillati</taxon>
        <taxon>Actinomycetota</taxon>
        <taxon>Actinomycetes</taxon>
        <taxon>Mycobacteriales</taxon>
        <taxon>Corynebacteriaceae</taxon>
        <taxon>Corynebacterium</taxon>
    </lineage>
</organism>
<dbReference type="EMBL" id="QEEZ01000001">
    <property type="protein sequence ID" value="PWC02770.1"/>
    <property type="molecule type" value="Genomic_DNA"/>
</dbReference>
<sequence length="196" mass="20900">MEAAVGVVEKLSAPAVIIGHSMGGAIATAVAKQVPKKMRGLILADPAWLSVEQERFYAEAAGESVRRTARWQCDPVGALAENTLKRAHWRSTDHLHWLYGQLHVDLGVVASGVVSFPAPWQDYVADLAVPTHVITSGDDCLVGEAGAEAIRGMGRPELTVTYLEGARIPCPSICRKPSAPKCGGYYASWAPRGGAR</sequence>
<evidence type="ECO:0000259" key="1">
    <source>
        <dbReference type="Pfam" id="PF12146"/>
    </source>
</evidence>
<dbReference type="SUPFAM" id="SSF53474">
    <property type="entry name" value="alpha/beta-Hydrolases"/>
    <property type="match status" value="1"/>
</dbReference>
<dbReference type="InterPro" id="IPR029058">
    <property type="entry name" value="AB_hydrolase_fold"/>
</dbReference>
<protein>
    <recommendedName>
        <fullName evidence="1">Serine aminopeptidase S33 domain-containing protein</fullName>
    </recommendedName>
</protein>
<evidence type="ECO:0000313" key="3">
    <source>
        <dbReference type="Proteomes" id="UP000244989"/>
    </source>
</evidence>
<gene>
    <name evidence="2" type="ORF">DF222_00540</name>
</gene>
<evidence type="ECO:0000313" key="2">
    <source>
        <dbReference type="EMBL" id="PWC02770.1"/>
    </source>
</evidence>
<comment type="caution">
    <text evidence="2">The sequence shown here is derived from an EMBL/GenBank/DDBJ whole genome shotgun (WGS) entry which is preliminary data.</text>
</comment>
<dbReference type="Pfam" id="PF12146">
    <property type="entry name" value="Hydrolase_4"/>
    <property type="match status" value="1"/>
</dbReference>
<dbReference type="KEGG" id="cyz:C3B44_01810"/>
<feature type="domain" description="Serine aminopeptidase S33" evidence="1">
    <location>
        <begin position="12"/>
        <end position="166"/>
    </location>
</feature>